<evidence type="ECO:0000256" key="1">
    <source>
        <dbReference type="SAM" id="SignalP"/>
    </source>
</evidence>
<evidence type="ECO:0000313" key="2">
    <source>
        <dbReference type="EMBL" id="ABB28581.1"/>
    </source>
</evidence>
<gene>
    <name evidence="2" type="ordered locus">Cag_1321</name>
</gene>
<evidence type="ECO:0008006" key="3">
    <source>
        <dbReference type="Google" id="ProtNLM"/>
    </source>
</evidence>
<reference evidence="2" key="1">
    <citation type="submission" date="2005-08" db="EMBL/GenBank/DDBJ databases">
        <title>Complete sequence of Chlorobium chlorochromatii CaD3.</title>
        <authorList>
            <person name="Copeland A."/>
            <person name="Lucas S."/>
            <person name="Lapidus A."/>
            <person name="Barry K."/>
            <person name="Detter J.C."/>
            <person name="Glavina T."/>
            <person name="Hammon N."/>
            <person name="Israni S."/>
            <person name="Pitluck S."/>
            <person name="Bryant D."/>
            <person name="Schmutz J."/>
            <person name="Larimer F."/>
            <person name="Land M."/>
            <person name="Kyrpides N."/>
            <person name="Ivanova N."/>
            <person name="Richardson P."/>
        </authorList>
    </citation>
    <scope>NUCLEOTIDE SEQUENCE [LARGE SCALE GENOMIC DNA]</scope>
    <source>
        <strain evidence="2">CaD3</strain>
    </source>
</reference>
<organism evidence="2">
    <name type="scientific">Chlorobium chlorochromatii (strain CaD3)</name>
    <dbReference type="NCBI Taxonomy" id="340177"/>
    <lineage>
        <taxon>Bacteria</taxon>
        <taxon>Pseudomonadati</taxon>
        <taxon>Chlorobiota</taxon>
        <taxon>Chlorobiia</taxon>
        <taxon>Chlorobiales</taxon>
        <taxon>Chlorobiaceae</taxon>
        <taxon>Chlorobium/Pelodictyon group</taxon>
        <taxon>Chlorobium</taxon>
    </lineage>
</organism>
<keyword evidence="1" id="KW-0732">Signal</keyword>
<dbReference type="KEGG" id="cch:Cag_1321"/>
<proteinExistence type="predicted"/>
<feature type="chain" id="PRO_5004223928" description="Lipoprotein" evidence="1">
    <location>
        <begin position="49"/>
        <end position="182"/>
    </location>
</feature>
<dbReference type="EMBL" id="CP000108">
    <property type="protein sequence ID" value="ABB28581.1"/>
    <property type="molecule type" value="Genomic_DNA"/>
</dbReference>
<feature type="signal peptide" evidence="1">
    <location>
        <begin position="1"/>
        <end position="48"/>
    </location>
</feature>
<dbReference type="HOGENOM" id="CLU_1479560_0_0_10"/>
<dbReference type="AlphaFoldDB" id="Q3AQZ4"/>
<name>Q3AQZ4_CHLCH</name>
<accession>Q3AQZ4</accession>
<protein>
    <recommendedName>
        <fullName evidence="3">Lipoprotein</fullName>
    </recommendedName>
</protein>
<sequence>MLIYRHLIWTEIKNSRLMRISLINVRRKMKTTLSLFFLLLAFSGTCRADTETLFTIRDLKGEMQVYSGAIGSVLPQIKKNDDAQSDAIYIQREKEGEKEKFYIAHNNGRHPVILIQGEKSISFLESYGDNNFIWTVCLDKRNPDGSSLAIVANIKAAGVAGYTTSSIMSGGAYTLLQPRTNK</sequence>
<dbReference type="STRING" id="340177.Cag_1321"/>